<accession>A0A4S2LJI8</accession>
<dbReference type="Proteomes" id="UP000308267">
    <property type="component" value="Unassembled WGS sequence"/>
</dbReference>
<organism evidence="5 6">
    <name type="scientific">Opisthorchis felineus</name>
    <dbReference type="NCBI Taxonomy" id="147828"/>
    <lineage>
        <taxon>Eukaryota</taxon>
        <taxon>Metazoa</taxon>
        <taxon>Spiralia</taxon>
        <taxon>Lophotrochozoa</taxon>
        <taxon>Platyhelminthes</taxon>
        <taxon>Trematoda</taxon>
        <taxon>Digenea</taxon>
        <taxon>Opisthorchiida</taxon>
        <taxon>Opisthorchiata</taxon>
        <taxon>Opisthorchiidae</taxon>
        <taxon>Opisthorchis</taxon>
    </lineage>
</organism>
<proteinExistence type="inferred from homology"/>
<feature type="chain" id="PRO_5020652839" description="Peptidase A1 domain-containing protein" evidence="3">
    <location>
        <begin position="19"/>
        <end position="364"/>
    </location>
</feature>
<protein>
    <recommendedName>
        <fullName evidence="4">Peptidase A1 domain-containing protein</fullName>
    </recommendedName>
</protein>
<gene>
    <name evidence="5" type="ORF">CRM22_006708</name>
</gene>
<dbReference type="InterPro" id="IPR034164">
    <property type="entry name" value="Pepsin-like_dom"/>
</dbReference>
<dbReference type="PROSITE" id="PS51767">
    <property type="entry name" value="PEPTIDASE_A1"/>
    <property type="match status" value="1"/>
</dbReference>
<dbReference type="STRING" id="147828.A0A4S2LJI8"/>
<keyword evidence="3" id="KW-0732">Signal</keyword>
<evidence type="ECO:0000256" key="3">
    <source>
        <dbReference type="SAM" id="SignalP"/>
    </source>
</evidence>
<dbReference type="GO" id="GO:0004190">
    <property type="term" value="F:aspartic-type endopeptidase activity"/>
    <property type="evidence" value="ECO:0007669"/>
    <property type="project" value="InterPro"/>
</dbReference>
<dbReference type="PANTHER" id="PTHR47966">
    <property type="entry name" value="BETA-SITE APP-CLEAVING ENZYME, ISOFORM A-RELATED"/>
    <property type="match status" value="1"/>
</dbReference>
<dbReference type="InterPro" id="IPR001461">
    <property type="entry name" value="Aspartic_peptidase_A1"/>
</dbReference>
<comment type="similarity">
    <text evidence="1">Belongs to the peptidase A1 family.</text>
</comment>
<sequence>MRRLAFWSCLCQIHHVLTFKVELHYPTVGLDQASTYSGIHNPLTGEIEVGTPPQRFVVLLDIASDIIMLSSCDCNAAHWQNARKFNKDISHTIQPQNRHFQRNYHTGKVKVQLFADYIYFGGRWLGLVELGFVCEQVTNIGDLPGIDGIIGLSTETLSPEVSHTLLDRVTTTYPNYYEIFWLSFVGNNIDVQEDGPVAELHFGSSPVSGFVEPMHYFPSSQRPRWLIHFIYVKLGDIVVFDGPIFAEPVTSTQFMIVHDRHLPGLTRAFGEVRHEGVHRYIECDRIPTLPDLVFQYTFGVLTLTGEQYILKSRSAITGQIRCFIPFAVTNTAPTKYMLLGTSFLRNFITVFDANGSRLGLGVKA</sequence>
<dbReference type="GO" id="GO:0006508">
    <property type="term" value="P:proteolysis"/>
    <property type="evidence" value="ECO:0007669"/>
    <property type="project" value="InterPro"/>
</dbReference>
<dbReference type="PANTHER" id="PTHR47966:SF51">
    <property type="entry name" value="BETA-SITE APP-CLEAVING ENZYME, ISOFORM A-RELATED"/>
    <property type="match status" value="1"/>
</dbReference>
<dbReference type="OrthoDB" id="5790032at2759"/>
<feature type="signal peptide" evidence="3">
    <location>
        <begin position="1"/>
        <end position="18"/>
    </location>
</feature>
<keyword evidence="6" id="KW-1185">Reference proteome</keyword>
<evidence type="ECO:0000313" key="5">
    <source>
        <dbReference type="EMBL" id="TGZ63785.1"/>
    </source>
</evidence>
<comment type="caution">
    <text evidence="5">The sequence shown here is derived from an EMBL/GenBank/DDBJ whole genome shotgun (WGS) entry which is preliminary data.</text>
</comment>
<evidence type="ECO:0000256" key="2">
    <source>
        <dbReference type="PIRSR" id="PIRSR601461-2"/>
    </source>
</evidence>
<keyword evidence="2" id="KW-1015">Disulfide bond</keyword>
<dbReference type="InterPro" id="IPR021109">
    <property type="entry name" value="Peptidase_aspartic_dom_sf"/>
</dbReference>
<evidence type="ECO:0000313" key="6">
    <source>
        <dbReference type="Proteomes" id="UP000308267"/>
    </source>
</evidence>
<feature type="disulfide bond" evidence="2">
    <location>
        <begin position="283"/>
        <end position="322"/>
    </location>
</feature>
<evidence type="ECO:0000256" key="1">
    <source>
        <dbReference type="ARBA" id="ARBA00007447"/>
    </source>
</evidence>
<dbReference type="CDD" id="cd05471">
    <property type="entry name" value="pepsin_like"/>
    <property type="match status" value="1"/>
</dbReference>
<evidence type="ECO:0000259" key="4">
    <source>
        <dbReference type="PROSITE" id="PS51767"/>
    </source>
</evidence>
<dbReference type="Pfam" id="PF00026">
    <property type="entry name" value="Asp"/>
    <property type="match status" value="1"/>
</dbReference>
<dbReference type="PRINTS" id="PR00792">
    <property type="entry name" value="PEPSIN"/>
</dbReference>
<dbReference type="Gene3D" id="2.40.70.10">
    <property type="entry name" value="Acid Proteases"/>
    <property type="match status" value="2"/>
</dbReference>
<dbReference type="EMBL" id="SJOL01007034">
    <property type="protein sequence ID" value="TGZ63785.1"/>
    <property type="molecule type" value="Genomic_DNA"/>
</dbReference>
<name>A0A4S2LJI8_OPIFE</name>
<dbReference type="InterPro" id="IPR033121">
    <property type="entry name" value="PEPTIDASE_A1"/>
</dbReference>
<reference evidence="5 6" key="1">
    <citation type="journal article" date="2019" name="BMC Genomics">
        <title>New insights from Opisthorchis felineus genome: update on genomics of the epidemiologically important liver flukes.</title>
        <authorList>
            <person name="Ershov N.I."/>
            <person name="Mordvinov V.A."/>
            <person name="Prokhortchouk E.B."/>
            <person name="Pakharukova M.Y."/>
            <person name="Gunbin K.V."/>
            <person name="Ustyantsev K."/>
            <person name="Genaev M.A."/>
            <person name="Blinov A.G."/>
            <person name="Mazur A."/>
            <person name="Boulygina E."/>
            <person name="Tsygankova S."/>
            <person name="Khrameeva E."/>
            <person name="Chekanov N."/>
            <person name="Fan G."/>
            <person name="Xiao A."/>
            <person name="Zhang H."/>
            <person name="Xu X."/>
            <person name="Yang H."/>
            <person name="Solovyev V."/>
            <person name="Lee S.M."/>
            <person name="Liu X."/>
            <person name="Afonnikov D.A."/>
            <person name="Skryabin K.G."/>
        </authorList>
    </citation>
    <scope>NUCLEOTIDE SEQUENCE [LARGE SCALE GENOMIC DNA]</scope>
    <source>
        <strain evidence="5">AK-0245</strain>
        <tissue evidence="5">Whole organism</tissue>
    </source>
</reference>
<feature type="domain" description="Peptidase A1" evidence="4">
    <location>
        <begin position="43"/>
        <end position="361"/>
    </location>
</feature>
<dbReference type="SUPFAM" id="SSF50630">
    <property type="entry name" value="Acid proteases"/>
    <property type="match status" value="1"/>
</dbReference>
<dbReference type="AlphaFoldDB" id="A0A4S2LJI8"/>